<protein>
    <submittedName>
        <fullName evidence="7">Uncharacterized protein</fullName>
    </submittedName>
</protein>
<dbReference type="InParanoid" id="D8SEZ8"/>
<keyword evidence="3 6" id="KW-0812">Transmembrane</keyword>
<keyword evidence="8" id="KW-1185">Reference proteome</keyword>
<feature type="transmembrane region" description="Helical" evidence="6">
    <location>
        <begin position="210"/>
        <end position="230"/>
    </location>
</feature>
<evidence type="ECO:0000256" key="2">
    <source>
        <dbReference type="ARBA" id="ARBA00008821"/>
    </source>
</evidence>
<feature type="transmembrane region" description="Helical" evidence="6">
    <location>
        <begin position="236"/>
        <end position="252"/>
    </location>
</feature>
<name>D8SEZ8_SELML</name>
<sequence length="296" mass="33094">MFGKCVQIGIPQILLILLISQYLKTLKASKKMPFLERFAIVIAVALTWAYAHWRLQAHGFVFHTHWNGELQLSTRAMRLGFLPVPLCHSRRITRLFSFLSKSTGSFYGIARLAGATPPPSYILSRGIGWQGVEIFINDIFGMAADPTISVENPGLVGTSQVWKTRDQFGGIFALIPAAMVAGIYCVLFGVLAASGVSYLQFTNLSLPRNLIILGFSVFMAGIHSRVYNLGWTRPKITLVIALIVGVVLDNILKLKVTKKDRGVNWWKNFRTFGADKRNEEFYKLLSISTSSFLQFD</sequence>
<dbReference type="KEGG" id="smo:SELMODRAFT_451452"/>
<evidence type="ECO:0000256" key="1">
    <source>
        <dbReference type="ARBA" id="ARBA00004141"/>
    </source>
</evidence>
<keyword evidence="5 6" id="KW-0472">Membrane</keyword>
<dbReference type="PANTHER" id="PTHR11119">
    <property type="entry name" value="XANTHINE-URACIL / VITAMIN C PERMEASE FAMILY MEMBER"/>
    <property type="match status" value="1"/>
</dbReference>
<reference evidence="7 8" key="1">
    <citation type="journal article" date="2011" name="Science">
        <title>The Selaginella genome identifies genetic changes associated with the evolution of vascular plants.</title>
        <authorList>
            <person name="Banks J.A."/>
            <person name="Nishiyama T."/>
            <person name="Hasebe M."/>
            <person name="Bowman J.L."/>
            <person name="Gribskov M."/>
            <person name="dePamphilis C."/>
            <person name="Albert V.A."/>
            <person name="Aono N."/>
            <person name="Aoyama T."/>
            <person name="Ambrose B.A."/>
            <person name="Ashton N.W."/>
            <person name="Axtell M.J."/>
            <person name="Barker E."/>
            <person name="Barker M.S."/>
            <person name="Bennetzen J.L."/>
            <person name="Bonawitz N.D."/>
            <person name="Chapple C."/>
            <person name="Cheng C."/>
            <person name="Correa L.G."/>
            <person name="Dacre M."/>
            <person name="DeBarry J."/>
            <person name="Dreyer I."/>
            <person name="Elias M."/>
            <person name="Engstrom E.M."/>
            <person name="Estelle M."/>
            <person name="Feng L."/>
            <person name="Finet C."/>
            <person name="Floyd S.K."/>
            <person name="Frommer W.B."/>
            <person name="Fujita T."/>
            <person name="Gramzow L."/>
            <person name="Gutensohn M."/>
            <person name="Harholt J."/>
            <person name="Hattori M."/>
            <person name="Heyl A."/>
            <person name="Hirai T."/>
            <person name="Hiwatashi Y."/>
            <person name="Ishikawa M."/>
            <person name="Iwata M."/>
            <person name="Karol K.G."/>
            <person name="Koehler B."/>
            <person name="Kolukisaoglu U."/>
            <person name="Kubo M."/>
            <person name="Kurata T."/>
            <person name="Lalonde S."/>
            <person name="Li K."/>
            <person name="Li Y."/>
            <person name="Litt A."/>
            <person name="Lyons E."/>
            <person name="Manning G."/>
            <person name="Maruyama T."/>
            <person name="Michael T.P."/>
            <person name="Mikami K."/>
            <person name="Miyazaki S."/>
            <person name="Morinaga S."/>
            <person name="Murata T."/>
            <person name="Mueller-Roeber B."/>
            <person name="Nelson D.R."/>
            <person name="Obara M."/>
            <person name="Oguri Y."/>
            <person name="Olmstead R.G."/>
            <person name="Onodera N."/>
            <person name="Petersen B.L."/>
            <person name="Pils B."/>
            <person name="Prigge M."/>
            <person name="Rensing S.A."/>
            <person name="Riano-Pachon D.M."/>
            <person name="Roberts A.W."/>
            <person name="Sato Y."/>
            <person name="Scheller H.V."/>
            <person name="Schulz B."/>
            <person name="Schulz C."/>
            <person name="Shakirov E.V."/>
            <person name="Shibagaki N."/>
            <person name="Shinohara N."/>
            <person name="Shippen D.E."/>
            <person name="Soerensen I."/>
            <person name="Sotooka R."/>
            <person name="Sugimoto N."/>
            <person name="Sugita M."/>
            <person name="Sumikawa N."/>
            <person name="Tanurdzic M."/>
            <person name="Theissen G."/>
            <person name="Ulvskov P."/>
            <person name="Wakazuki S."/>
            <person name="Weng J.K."/>
            <person name="Willats W.W."/>
            <person name="Wipf D."/>
            <person name="Wolf P.G."/>
            <person name="Yang L."/>
            <person name="Zimmer A.D."/>
            <person name="Zhu Q."/>
            <person name="Mitros T."/>
            <person name="Hellsten U."/>
            <person name="Loque D."/>
            <person name="Otillar R."/>
            <person name="Salamov A."/>
            <person name="Schmutz J."/>
            <person name="Shapiro H."/>
            <person name="Lindquist E."/>
            <person name="Lucas S."/>
            <person name="Rokhsar D."/>
            <person name="Grigoriev I.V."/>
        </authorList>
    </citation>
    <scope>NUCLEOTIDE SEQUENCE [LARGE SCALE GENOMIC DNA]</scope>
</reference>
<dbReference type="Gramene" id="EFJ16953">
    <property type="protein sequence ID" value="EFJ16953"/>
    <property type="gene ID" value="SELMODRAFT_451452"/>
</dbReference>
<dbReference type="AlphaFoldDB" id="D8SEZ8"/>
<dbReference type="InterPro" id="IPR006043">
    <property type="entry name" value="NCS2"/>
</dbReference>
<evidence type="ECO:0000256" key="6">
    <source>
        <dbReference type="SAM" id="Phobius"/>
    </source>
</evidence>
<evidence type="ECO:0000313" key="8">
    <source>
        <dbReference type="Proteomes" id="UP000001514"/>
    </source>
</evidence>
<evidence type="ECO:0000313" key="7">
    <source>
        <dbReference type="EMBL" id="EFJ16953.1"/>
    </source>
</evidence>
<evidence type="ECO:0000256" key="3">
    <source>
        <dbReference type="ARBA" id="ARBA00022692"/>
    </source>
</evidence>
<evidence type="ECO:0000256" key="5">
    <source>
        <dbReference type="ARBA" id="ARBA00023136"/>
    </source>
</evidence>
<dbReference type="HOGENOM" id="CLU_941350_0_0_1"/>
<proteinExistence type="inferred from homology"/>
<dbReference type="Proteomes" id="UP000001514">
    <property type="component" value="Unassembled WGS sequence"/>
</dbReference>
<gene>
    <name evidence="7" type="ORF">SELMODRAFT_451452</name>
</gene>
<dbReference type="GO" id="GO:0022857">
    <property type="term" value="F:transmembrane transporter activity"/>
    <property type="evidence" value="ECO:0007669"/>
    <property type="project" value="InterPro"/>
</dbReference>
<dbReference type="STRING" id="88036.D8SEZ8"/>
<dbReference type="OMA" id="NDIFGMA"/>
<feature type="transmembrane region" description="Helical" evidence="6">
    <location>
        <begin position="35"/>
        <end position="53"/>
    </location>
</feature>
<dbReference type="EMBL" id="GL377616">
    <property type="protein sequence ID" value="EFJ16953.1"/>
    <property type="molecule type" value="Genomic_DNA"/>
</dbReference>
<feature type="transmembrane region" description="Helical" evidence="6">
    <location>
        <begin position="171"/>
        <end position="198"/>
    </location>
</feature>
<dbReference type="Pfam" id="PF00860">
    <property type="entry name" value="Xan_ur_permease"/>
    <property type="match status" value="1"/>
</dbReference>
<comment type="similarity">
    <text evidence="2">Belongs to the nucleobase:cation symporter-2 (NCS2) (TC 2.A.40) family.</text>
</comment>
<organism evidence="8">
    <name type="scientific">Selaginella moellendorffii</name>
    <name type="common">Spikemoss</name>
    <dbReference type="NCBI Taxonomy" id="88036"/>
    <lineage>
        <taxon>Eukaryota</taxon>
        <taxon>Viridiplantae</taxon>
        <taxon>Streptophyta</taxon>
        <taxon>Embryophyta</taxon>
        <taxon>Tracheophyta</taxon>
        <taxon>Lycopodiopsida</taxon>
        <taxon>Selaginellales</taxon>
        <taxon>Selaginellaceae</taxon>
        <taxon>Selaginella</taxon>
    </lineage>
</organism>
<evidence type="ECO:0000256" key="4">
    <source>
        <dbReference type="ARBA" id="ARBA00022989"/>
    </source>
</evidence>
<keyword evidence="4 6" id="KW-1133">Transmembrane helix</keyword>
<comment type="subcellular location">
    <subcellularLocation>
        <location evidence="1">Membrane</location>
        <topology evidence="1">Multi-pass membrane protein</topology>
    </subcellularLocation>
</comment>
<dbReference type="GO" id="GO:0016020">
    <property type="term" value="C:membrane"/>
    <property type="evidence" value="ECO:0007669"/>
    <property type="project" value="UniProtKB-SubCell"/>
</dbReference>
<accession>D8SEZ8</accession>
<dbReference type="eggNOG" id="KOG1292">
    <property type="taxonomic scope" value="Eukaryota"/>
</dbReference>